<dbReference type="InterPro" id="IPR050090">
    <property type="entry name" value="Tyrosine_recombinase_XerCD"/>
</dbReference>
<dbReference type="InterPro" id="IPR011010">
    <property type="entry name" value="DNA_brk_join_enz"/>
</dbReference>
<evidence type="ECO:0000259" key="5">
    <source>
        <dbReference type="PROSITE" id="PS51898"/>
    </source>
</evidence>
<dbReference type="SUPFAM" id="SSF56349">
    <property type="entry name" value="DNA breaking-rejoining enzymes"/>
    <property type="match status" value="1"/>
</dbReference>
<dbReference type="GO" id="GO:0003677">
    <property type="term" value="F:DNA binding"/>
    <property type="evidence" value="ECO:0007669"/>
    <property type="project" value="UniProtKB-KW"/>
</dbReference>
<reference evidence="6" key="2">
    <citation type="submission" date="2021-03" db="EMBL/GenBank/DDBJ databases">
        <authorList>
            <person name="Artuso I."/>
            <person name="Turrini P."/>
            <person name="Pirolo M."/>
            <person name="Lugli G.A."/>
            <person name="Ventura M."/>
            <person name="Visca P."/>
        </authorList>
    </citation>
    <scope>NUCLEOTIDE SEQUENCE</scope>
    <source>
        <strain evidence="6">LMG 26462</strain>
    </source>
</reference>
<evidence type="ECO:0000256" key="1">
    <source>
        <dbReference type="ARBA" id="ARBA00008857"/>
    </source>
</evidence>
<comment type="caution">
    <text evidence="6">The sequence shown here is derived from an EMBL/GenBank/DDBJ whole genome shotgun (WGS) entry which is preliminary data.</text>
</comment>
<dbReference type="Proteomes" id="UP001138921">
    <property type="component" value="Unassembled WGS sequence"/>
</dbReference>
<keyword evidence="3" id="KW-0238">DNA-binding</keyword>
<reference evidence="6" key="1">
    <citation type="journal article" date="2021" name="Microorganisms">
        <title>Phylogenomic Reconstruction and Metabolic Potential of the Genus Aminobacter.</title>
        <authorList>
            <person name="Artuso I."/>
            <person name="Turrini P."/>
            <person name="Pirolo M."/>
            <person name="Lugli G.A."/>
            <person name="Ventura M."/>
            <person name="Visca P."/>
        </authorList>
    </citation>
    <scope>NUCLEOTIDE SEQUENCE</scope>
    <source>
        <strain evidence="6">LMG 26462</strain>
    </source>
</reference>
<dbReference type="CDD" id="cd00796">
    <property type="entry name" value="INT_Rci_Hp1_C"/>
    <property type="match status" value="1"/>
</dbReference>
<comment type="similarity">
    <text evidence="1">Belongs to the 'phage' integrase family.</text>
</comment>
<keyword evidence="2" id="KW-0229">DNA integration</keyword>
<dbReference type="InterPro" id="IPR002104">
    <property type="entry name" value="Integrase_catalytic"/>
</dbReference>
<dbReference type="Pfam" id="PF00589">
    <property type="entry name" value="Phage_integrase"/>
    <property type="match status" value="1"/>
</dbReference>
<keyword evidence="4" id="KW-0233">DNA recombination</keyword>
<evidence type="ECO:0000256" key="2">
    <source>
        <dbReference type="ARBA" id="ARBA00022908"/>
    </source>
</evidence>
<dbReference type="InterPro" id="IPR013762">
    <property type="entry name" value="Integrase-like_cat_sf"/>
</dbReference>
<sequence>MARQRGNRWQADVLIDGQRKRVSFATEVEAVAYEKAVELGHTGAPAVTLGPFIDEYFELLWGGDKRPESSRLSCKVIMQYIPETTPMANITTKMIITDLIGGMKKAGKAGGTINRKLSALSKIMKLAKRLEVVDRLPEFDYQQEGKGRELILDKPDEVKGLLYLDHLGLAASAALMRFLLYTGCRLGEAYKVSRKNVANGYVTFVDTKNGDNRSVLLIGPAKEGWEAICKMTDADIPFAEALPVKTFRGHWERLRVHLEIADDGQFVPHMLRHTCCSRLVIKGVPLPQVMKWMGHRNIQTTMRYAHLAPKDLDMAARALLAA</sequence>
<dbReference type="GO" id="GO:0006310">
    <property type="term" value="P:DNA recombination"/>
    <property type="evidence" value="ECO:0007669"/>
    <property type="project" value="UniProtKB-KW"/>
</dbReference>
<dbReference type="RefSeq" id="WP_214385582.1">
    <property type="nucleotide sequence ID" value="NZ_JAFLWW010000001.1"/>
</dbReference>
<feature type="domain" description="Tyr recombinase" evidence="5">
    <location>
        <begin position="135"/>
        <end position="317"/>
    </location>
</feature>
<evidence type="ECO:0000256" key="3">
    <source>
        <dbReference type="ARBA" id="ARBA00023125"/>
    </source>
</evidence>
<protein>
    <submittedName>
        <fullName evidence="6">Site-specific integrase</fullName>
    </submittedName>
</protein>
<dbReference type="Gene3D" id="1.10.443.10">
    <property type="entry name" value="Intergrase catalytic core"/>
    <property type="match status" value="1"/>
</dbReference>
<accession>A0A9X1A6T9</accession>
<evidence type="ECO:0000313" key="7">
    <source>
        <dbReference type="Proteomes" id="UP001138921"/>
    </source>
</evidence>
<dbReference type="AlphaFoldDB" id="A0A9X1A6T9"/>
<name>A0A9X1A6T9_9HYPH</name>
<dbReference type="PROSITE" id="PS51898">
    <property type="entry name" value="TYR_RECOMBINASE"/>
    <property type="match status" value="1"/>
</dbReference>
<organism evidence="6 7">
    <name type="scientific">Aminobacter anthyllidis</name>
    <dbReference type="NCBI Taxonomy" id="1035067"/>
    <lineage>
        <taxon>Bacteria</taxon>
        <taxon>Pseudomonadati</taxon>
        <taxon>Pseudomonadota</taxon>
        <taxon>Alphaproteobacteria</taxon>
        <taxon>Hyphomicrobiales</taxon>
        <taxon>Phyllobacteriaceae</taxon>
        <taxon>Aminobacter</taxon>
    </lineage>
</organism>
<proteinExistence type="inferred from homology"/>
<gene>
    <name evidence="6" type="ORF">J1C56_02225</name>
</gene>
<dbReference type="PANTHER" id="PTHR30349:SF41">
    <property type="entry name" value="INTEGRASE_RECOMBINASE PROTEIN MJ0367-RELATED"/>
    <property type="match status" value="1"/>
</dbReference>
<evidence type="ECO:0000256" key="4">
    <source>
        <dbReference type="ARBA" id="ARBA00023172"/>
    </source>
</evidence>
<dbReference type="EMBL" id="JAFLWW010000001">
    <property type="protein sequence ID" value="MBT1154401.1"/>
    <property type="molecule type" value="Genomic_DNA"/>
</dbReference>
<dbReference type="GO" id="GO:0015074">
    <property type="term" value="P:DNA integration"/>
    <property type="evidence" value="ECO:0007669"/>
    <property type="project" value="UniProtKB-KW"/>
</dbReference>
<evidence type="ECO:0000313" key="6">
    <source>
        <dbReference type="EMBL" id="MBT1154401.1"/>
    </source>
</evidence>
<dbReference type="PANTHER" id="PTHR30349">
    <property type="entry name" value="PHAGE INTEGRASE-RELATED"/>
    <property type="match status" value="1"/>
</dbReference>
<keyword evidence="7" id="KW-1185">Reference proteome</keyword>